<dbReference type="KEGG" id="mhi:Mhar_2400"/>
<keyword evidence="2" id="KW-1185">Reference proteome</keyword>
<geneLocation type="plasmid" evidence="1 2">
    <name>pH6Ac</name>
</geneLocation>
<dbReference type="GeneID" id="58788889"/>
<dbReference type="AlphaFoldDB" id="G7WRK9"/>
<evidence type="ECO:0000313" key="2">
    <source>
        <dbReference type="Proteomes" id="UP000005877"/>
    </source>
</evidence>
<dbReference type="EMBL" id="CP003118">
    <property type="protein sequence ID" value="AET65750.1"/>
    <property type="molecule type" value="Genomic_DNA"/>
</dbReference>
<organism evidence="1 2">
    <name type="scientific">Methanothrix harundinacea (strain 6Ac)</name>
    <name type="common">Methanosaeta harundinacea</name>
    <dbReference type="NCBI Taxonomy" id="1110509"/>
    <lineage>
        <taxon>Archaea</taxon>
        <taxon>Methanobacteriati</taxon>
        <taxon>Methanobacteriota</taxon>
        <taxon>Stenosarchaea group</taxon>
        <taxon>Methanomicrobia</taxon>
        <taxon>Methanotrichales</taxon>
        <taxon>Methanotrichaceae</taxon>
        <taxon>Methanothrix</taxon>
    </lineage>
</organism>
<gene>
    <name evidence="1" type="ordered locus">Mhar_2400</name>
</gene>
<reference evidence="1 2" key="1">
    <citation type="journal article" date="2012" name="PLoS ONE">
        <title>The genome characteristics and predicted function of methyl-group oxidation pathway in the obligate aceticlastic methanogens, Methanosaeta spp.</title>
        <authorList>
            <person name="Zhu J."/>
            <person name="Zheng H."/>
            <person name="Ai G."/>
            <person name="Zhang G."/>
            <person name="Liu D."/>
            <person name="Liu X."/>
            <person name="Dong X."/>
        </authorList>
    </citation>
    <scope>NUCLEOTIDE SEQUENCE [LARGE SCALE GENOMIC DNA]</scope>
    <source>
        <strain evidence="2">6Ac</strain>
        <plasmid evidence="2">Plasmid pH6Ac</plasmid>
    </source>
</reference>
<proteinExistence type="predicted"/>
<sequence length="48" mass="5654">MKVVLKQFKPFLNQRKESGLFTSKGRIEAPDREIAARIEADHDRPGWW</sequence>
<accession>G7WRK9</accession>
<dbReference type="RefSeq" id="WP_014271914.1">
    <property type="nucleotide sequence ID" value="NC_016637.1"/>
</dbReference>
<evidence type="ECO:0000313" key="1">
    <source>
        <dbReference type="EMBL" id="AET65750.1"/>
    </source>
</evidence>
<dbReference type="HOGENOM" id="CLU_3147959_0_0_2"/>
<dbReference type="Proteomes" id="UP000005877">
    <property type="component" value="Plasmid pH6Ac"/>
</dbReference>
<keyword evidence="1" id="KW-0614">Plasmid</keyword>
<name>G7WRK9_METH6</name>
<protein>
    <submittedName>
        <fullName evidence="1">Uncharacterized protein</fullName>
    </submittedName>
</protein>